<name>H3NNL4_9FIRM</name>
<evidence type="ECO:0000256" key="5">
    <source>
        <dbReference type="ARBA" id="ARBA00023125"/>
    </source>
</evidence>
<evidence type="ECO:0000256" key="7">
    <source>
        <dbReference type="HAMAP-Rule" id="MF_01008"/>
    </source>
</evidence>
<keyword evidence="2 7" id="KW-0963">Cytoplasm</keyword>
<dbReference type="HOGENOM" id="CLU_107907_0_5_9"/>
<dbReference type="EMBL" id="AGEI01000021">
    <property type="protein sequence ID" value="EHR33989.1"/>
    <property type="molecule type" value="Genomic_DNA"/>
</dbReference>
<dbReference type="Pfam" id="PF02381">
    <property type="entry name" value="MraZ"/>
    <property type="match status" value="2"/>
</dbReference>
<dbReference type="FunFam" id="3.40.1550.20:FF:000002">
    <property type="entry name" value="Transcriptional regulator MraZ"/>
    <property type="match status" value="1"/>
</dbReference>
<dbReference type="RefSeq" id="WP_005398369.1">
    <property type="nucleotide sequence ID" value="NZ_JH601088.1"/>
</dbReference>
<dbReference type="GO" id="GO:0000976">
    <property type="term" value="F:transcription cis-regulatory region binding"/>
    <property type="evidence" value="ECO:0007669"/>
    <property type="project" value="TreeGrafter"/>
</dbReference>
<evidence type="ECO:0000256" key="2">
    <source>
        <dbReference type="ARBA" id="ARBA00022490"/>
    </source>
</evidence>
<keyword evidence="5 7" id="KW-0238">DNA-binding</keyword>
<dbReference type="GeneID" id="96998918"/>
<evidence type="ECO:0000256" key="4">
    <source>
        <dbReference type="ARBA" id="ARBA00023015"/>
    </source>
</evidence>
<evidence type="ECO:0000256" key="6">
    <source>
        <dbReference type="ARBA" id="ARBA00023163"/>
    </source>
</evidence>
<dbReference type="HAMAP" id="MF_01008">
    <property type="entry name" value="MraZ"/>
    <property type="match status" value="1"/>
</dbReference>
<dbReference type="PATRIC" id="fig|883114.3.peg.915"/>
<dbReference type="eggNOG" id="COG2001">
    <property type="taxonomic scope" value="Bacteria"/>
</dbReference>
<dbReference type="InterPro" id="IPR038619">
    <property type="entry name" value="MraZ_sf"/>
</dbReference>
<comment type="similarity">
    <text evidence="7">Belongs to the MraZ family.</text>
</comment>
<dbReference type="CDD" id="cd16320">
    <property type="entry name" value="MraZ_N"/>
    <property type="match status" value="1"/>
</dbReference>
<dbReference type="GO" id="GO:0009295">
    <property type="term" value="C:nucleoid"/>
    <property type="evidence" value="ECO:0007669"/>
    <property type="project" value="UniProtKB-SubCell"/>
</dbReference>
<dbReference type="PROSITE" id="PS51740">
    <property type="entry name" value="SPOVT_ABRB"/>
    <property type="match status" value="2"/>
</dbReference>
<sequence length="143" mass="16956">MYIGEYTHSIDNKGRVIMPSKFRNELGEQFYVTRGMEGCVFVYDEEEWSRLLSKTKELKLTSKKARQFERAFYAPAREVEFDKQGRFVIPQNLREFAGIKNEATIIGVSTRIEIWDKDKYEDYINDSSMDYDEIFDGFEELDI</sequence>
<dbReference type="InterPro" id="IPR020603">
    <property type="entry name" value="MraZ_dom"/>
</dbReference>
<keyword evidence="4 7" id="KW-0805">Transcription regulation</keyword>
<dbReference type="Proteomes" id="UP000004191">
    <property type="component" value="Unassembled WGS sequence"/>
</dbReference>
<keyword evidence="6 7" id="KW-0804">Transcription</keyword>
<feature type="domain" description="SpoVT-AbrB" evidence="8">
    <location>
        <begin position="76"/>
        <end position="119"/>
    </location>
</feature>
<dbReference type="InterPro" id="IPR037914">
    <property type="entry name" value="SpoVT-AbrB_sf"/>
</dbReference>
<dbReference type="PANTHER" id="PTHR34701">
    <property type="entry name" value="TRANSCRIPTIONAL REGULATOR MRAZ"/>
    <property type="match status" value="1"/>
</dbReference>
<protein>
    <recommendedName>
        <fullName evidence="1 7">Transcriptional regulator MraZ</fullName>
    </recommendedName>
</protein>
<gene>
    <name evidence="7" type="primary">mraZ</name>
    <name evidence="9" type="ORF">HMPREF9709_00925</name>
</gene>
<feature type="domain" description="SpoVT-AbrB" evidence="8">
    <location>
        <begin position="5"/>
        <end position="47"/>
    </location>
</feature>
<proteinExistence type="inferred from homology"/>
<keyword evidence="10" id="KW-1185">Reference proteome</keyword>
<dbReference type="InterPro" id="IPR007159">
    <property type="entry name" value="SpoVT-AbrB_dom"/>
</dbReference>
<comment type="subunit">
    <text evidence="7">Forms oligomers.</text>
</comment>
<dbReference type="PANTHER" id="PTHR34701:SF1">
    <property type="entry name" value="TRANSCRIPTIONAL REGULATOR MRAZ"/>
    <property type="match status" value="1"/>
</dbReference>
<dbReference type="OrthoDB" id="9807753at2"/>
<accession>H3NNL4</accession>
<dbReference type="SUPFAM" id="SSF89447">
    <property type="entry name" value="AbrB/MazE/MraZ-like"/>
    <property type="match status" value="1"/>
</dbReference>
<dbReference type="STRING" id="883114.HMPREF9709_00925"/>
<dbReference type="Gene3D" id="3.40.1550.20">
    <property type="entry name" value="Transcriptional regulator MraZ domain"/>
    <property type="match status" value="1"/>
</dbReference>
<evidence type="ECO:0000313" key="10">
    <source>
        <dbReference type="Proteomes" id="UP000004191"/>
    </source>
</evidence>
<reference evidence="9 10" key="1">
    <citation type="submission" date="2012-01" db="EMBL/GenBank/DDBJ databases">
        <title>The Genome Sequence of Helcococcus kunzii ATCC 51366.</title>
        <authorList>
            <consortium name="The Broad Institute Genome Sequencing Platform"/>
            <person name="Earl A."/>
            <person name="Ward D."/>
            <person name="Feldgarden M."/>
            <person name="Gevers D."/>
            <person name="Huys G."/>
            <person name="Young S.K."/>
            <person name="Zeng Q."/>
            <person name="Gargeya S."/>
            <person name="Fitzgerald M."/>
            <person name="Haas B."/>
            <person name="Abouelleil A."/>
            <person name="Alvarado L."/>
            <person name="Arachchi H.M."/>
            <person name="Berlin A."/>
            <person name="Chapman S.B."/>
            <person name="Gearin G."/>
            <person name="Goldberg J."/>
            <person name="Griggs A."/>
            <person name="Gujja S."/>
            <person name="Hansen M."/>
            <person name="Heiman D."/>
            <person name="Howarth C."/>
            <person name="Larimer J."/>
            <person name="Lui A."/>
            <person name="MacDonald P.J.P."/>
            <person name="McCowen C."/>
            <person name="Montmayeur A."/>
            <person name="Murphy C."/>
            <person name="Neiman D."/>
            <person name="Pearson M."/>
            <person name="Priest M."/>
            <person name="Roberts A."/>
            <person name="Saif S."/>
            <person name="Shea T."/>
            <person name="Sisk P."/>
            <person name="Stolte C."/>
            <person name="Sykes S."/>
            <person name="Wortman J."/>
            <person name="Nusbaum C."/>
            <person name="Birren B."/>
        </authorList>
    </citation>
    <scope>NUCLEOTIDE SEQUENCE [LARGE SCALE GENOMIC DNA]</scope>
    <source>
        <strain evidence="9 10">ATCC 51366</strain>
    </source>
</reference>
<dbReference type="InterPro" id="IPR035642">
    <property type="entry name" value="MraZ_N"/>
</dbReference>
<keyword evidence="3" id="KW-0677">Repeat</keyword>
<dbReference type="InterPro" id="IPR003444">
    <property type="entry name" value="MraZ"/>
</dbReference>
<dbReference type="GO" id="GO:2000143">
    <property type="term" value="P:negative regulation of DNA-templated transcription initiation"/>
    <property type="evidence" value="ECO:0007669"/>
    <property type="project" value="TreeGrafter"/>
</dbReference>
<dbReference type="GO" id="GO:0005737">
    <property type="term" value="C:cytoplasm"/>
    <property type="evidence" value="ECO:0007669"/>
    <property type="project" value="UniProtKB-UniRule"/>
</dbReference>
<comment type="subcellular location">
    <subcellularLocation>
        <location evidence="7">Cytoplasm</location>
        <location evidence="7">Nucleoid</location>
    </subcellularLocation>
</comment>
<evidence type="ECO:0000256" key="1">
    <source>
        <dbReference type="ARBA" id="ARBA00013860"/>
    </source>
</evidence>
<comment type="caution">
    <text evidence="9">The sequence shown here is derived from an EMBL/GenBank/DDBJ whole genome shotgun (WGS) entry which is preliminary data.</text>
</comment>
<dbReference type="GO" id="GO:0003700">
    <property type="term" value="F:DNA-binding transcription factor activity"/>
    <property type="evidence" value="ECO:0007669"/>
    <property type="project" value="UniProtKB-UniRule"/>
</dbReference>
<dbReference type="CDD" id="cd16321">
    <property type="entry name" value="MraZ_C"/>
    <property type="match status" value="1"/>
</dbReference>
<dbReference type="AlphaFoldDB" id="H3NNL4"/>
<dbReference type="NCBIfam" id="TIGR00242">
    <property type="entry name" value="division/cell wall cluster transcriptional repressor MraZ"/>
    <property type="match status" value="1"/>
</dbReference>
<evidence type="ECO:0000256" key="3">
    <source>
        <dbReference type="ARBA" id="ARBA00022737"/>
    </source>
</evidence>
<evidence type="ECO:0000259" key="8">
    <source>
        <dbReference type="PROSITE" id="PS51740"/>
    </source>
</evidence>
<dbReference type="InterPro" id="IPR035644">
    <property type="entry name" value="MraZ_C"/>
</dbReference>
<evidence type="ECO:0000313" key="9">
    <source>
        <dbReference type="EMBL" id="EHR33989.1"/>
    </source>
</evidence>
<organism evidence="9 10">
    <name type="scientific">Helcococcus kunzii ATCC 51366</name>
    <dbReference type="NCBI Taxonomy" id="883114"/>
    <lineage>
        <taxon>Bacteria</taxon>
        <taxon>Bacillati</taxon>
        <taxon>Bacillota</taxon>
        <taxon>Tissierellia</taxon>
        <taxon>Tissierellales</taxon>
        <taxon>Peptoniphilaceae</taxon>
        <taxon>Helcococcus</taxon>
    </lineage>
</organism>